<evidence type="ECO:0000313" key="1">
    <source>
        <dbReference type="EMBL" id="KAH6943392.1"/>
    </source>
</evidence>
<protein>
    <submittedName>
        <fullName evidence="1">Uncharacterized protein</fullName>
    </submittedName>
</protein>
<organism evidence="1 2">
    <name type="scientific">Hyalomma asiaticum</name>
    <name type="common">Tick</name>
    <dbReference type="NCBI Taxonomy" id="266040"/>
    <lineage>
        <taxon>Eukaryota</taxon>
        <taxon>Metazoa</taxon>
        <taxon>Ecdysozoa</taxon>
        <taxon>Arthropoda</taxon>
        <taxon>Chelicerata</taxon>
        <taxon>Arachnida</taxon>
        <taxon>Acari</taxon>
        <taxon>Parasitiformes</taxon>
        <taxon>Ixodida</taxon>
        <taxon>Ixodoidea</taxon>
        <taxon>Ixodidae</taxon>
        <taxon>Hyalomminae</taxon>
        <taxon>Hyalomma</taxon>
    </lineage>
</organism>
<dbReference type="EMBL" id="CM023490">
    <property type="protein sequence ID" value="KAH6943392.1"/>
    <property type="molecule type" value="Genomic_DNA"/>
</dbReference>
<comment type="caution">
    <text evidence="1">The sequence shown here is derived from an EMBL/GenBank/DDBJ whole genome shotgun (WGS) entry which is preliminary data.</text>
</comment>
<gene>
    <name evidence="1" type="ORF">HPB50_020889</name>
</gene>
<sequence>MAPSSTVLGLFDNDNMPYWVNRSHPKTRKPNLTEMVTTALKILSRSPRGFVLFVEGGRIDHAHHANRAKLALQETLELDEAVNAAARILPENETLIVVTADHSHTMTIGGHPSRGTNILATQCLSYAVGPGGSKSPKNYTEKETSSDDFVQQSTFYLQKATHGGEDVVVYARGPWAHLFDGVNDQTYIAHVMAYAAGIGQFNGSECQGRECKDVRR</sequence>
<name>A0ACB7TAR3_HYAAI</name>
<accession>A0ACB7TAR3</accession>
<proteinExistence type="predicted"/>
<keyword evidence="2" id="KW-1185">Reference proteome</keyword>
<evidence type="ECO:0000313" key="2">
    <source>
        <dbReference type="Proteomes" id="UP000821845"/>
    </source>
</evidence>
<reference evidence="1" key="1">
    <citation type="submission" date="2020-05" db="EMBL/GenBank/DDBJ databases">
        <title>Large-scale comparative analyses of tick genomes elucidate their genetic diversity and vector capacities.</title>
        <authorList>
            <person name="Jia N."/>
            <person name="Wang J."/>
            <person name="Shi W."/>
            <person name="Du L."/>
            <person name="Sun Y."/>
            <person name="Zhan W."/>
            <person name="Jiang J."/>
            <person name="Wang Q."/>
            <person name="Zhang B."/>
            <person name="Ji P."/>
            <person name="Sakyi L.B."/>
            <person name="Cui X."/>
            <person name="Yuan T."/>
            <person name="Jiang B."/>
            <person name="Yang W."/>
            <person name="Lam T.T.-Y."/>
            <person name="Chang Q."/>
            <person name="Ding S."/>
            <person name="Wang X."/>
            <person name="Zhu J."/>
            <person name="Ruan X."/>
            <person name="Zhao L."/>
            <person name="Wei J."/>
            <person name="Que T."/>
            <person name="Du C."/>
            <person name="Cheng J."/>
            <person name="Dai P."/>
            <person name="Han X."/>
            <person name="Huang E."/>
            <person name="Gao Y."/>
            <person name="Liu J."/>
            <person name="Shao H."/>
            <person name="Ye R."/>
            <person name="Li L."/>
            <person name="Wei W."/>
            <person name="Wang X."/>
            <person name="Wang C."/>
            <person name="Yang T."/>
            <person name="Huo Q."/>
            <person name="Li W."/>
            <person name="Guo W."/>
            <person name="Chen H."/>
            <person name="Zhou L."/>
            <person name="Ni X."/>
            <person name="Tian J."/>
            <person name="Zhou Y."/>
            <person name="Sheng Y."/>
            <person name="Liu T."/>
            <person name="Pan Y."/>
            <person name="Xia L."/>
            <person name="Li J."/>
            <person name="Zhao F."/>
            <person name="Cao W."/>
        </authorList>
    </citation>
    <scope>NUCLEOTIDE SEQUENCE</scope>
    <source>
        <strain evidence="1">Hyas-2018</strain>
    </source>
</reference>
<dbReference type="Proteomes" id="UP000821845">
    <property type="component" value="Chromosome 10"/>
</dbReference>